<keyword evidence="1" id="KW-1133">Transmembrane helix</keyword>
<evidence type="ECO:0000313" key="3">
    <source>
        <dbReference type="Proteomes" id="UP001243212"/>
    </source>
</evidence>
<proteinExistence type="predicted"/>
<dbReference type="EMBL" id="JAUSQX010000001">
    <property type="protein sequence ID" value="MDP9806914.1"/>
    <property type="molecule type" value="Genomic_DNA"/>
</dbReference>
<dbReference type="Proteomes" id="UP001243212">
    <property type="component" value="Unassembled WGS sequence"/>
</dbReference>
<feature type="transmembrane region" description="Helical" evidence="1">
    <location>
        <begin position="56"/>
        <end position="78"/>
    </location>
</feature>
<gene>
    <name evidence="2" type="ORF">J2S70_001496</name>
</gene>
<feature type="transmembrane region" description="Helical" evidence="1">
    <location>
        <begin position="162"/>
        <end position="183"/>
    </location>
</feature>
<accession>A0ABT9NHP2</accession>
<keyword evidence="3" id="KW-1185">Reference proteome</keyword>
<protein>
    <submittedName>
        <fullName evidence="2">Membrane protein YdbS with pleckstrin-like domain</fullName>
    </submittedName>
</protein>
<dbReference type="InterPro" id="IPR009339">
    <property type="entry name" value="DUF998"/>
</dbReference>
<feature type="transmembrane region" description="Helical" evidence="1">
    <location>
        <begin position="133"/>
        <end position="155"/>
    </location>
</feature>
<organism evidence="2 3">
    <name type="scientific">Trueperella bonasi</name>
    <dbReference type="NCBI Taxonomy" id="312286"/>
    <lineage>
        <taxon>Bacteria</taxon>
        <taxon>Bacillati</taxon>
        <taxon>Actinomycetota</taxon>
        <taxon>Actinomycetes</taxon>
        <taxon>Actinomycetales</taxon>
        <taxon>Actinomycetaceae</taxon>
        <taxon>Trueperella</taxon>
    </lineage>
</organism>
<reference evidence="2 3" key="1">
    <citation type="submission" date="2023-07" db="EMBL/GenBank/DDBJ databases">
        <title>Sequencing the genomes of 1000 actinobacteria strains.</title>
        <authorList>
            <person name="Klenk H.-P."/>
        </authorList>
    </citation>
    <scope>NUCLEOTIDE SEQUENCE [LARGE SCALE GENOMIC DNA]</scope>
    <source>
        <strain evidence="2 3">DSM 17163</strain>
    </source>
</reference>
<evidence type="ECO:0000256" key="1">
    <source>
        <dbReference type="SAM" id="Phobius"/>
    </source>
</evidence>
<evidence type="ECO:0000313" key="2">
    <source>
        <dbReference type="EMBL" id="MDP9806914.1"/>
    </source>
</evidence>
<name>A0ABT9NHP2_9ACTO</name>
<keyword evidence="1" id="KW-0812">Transmembrane</keyword>
<comment type="caution">
    <text evidence="2">The sequence shown here is derived from an EMBL/GenBank/DDBJ whole genome shotgun (WGS) entry which is preliminary data.</text>
</comment>
<dbReference type="Pfam" id="PF06197">
    <property type="entry name" value="DUF998"/>
    <property type="match status" value="1"/>
</dbReference>
<dbReference type="RefSeq" id="WP_307683099.1">
    <property type="nucleotide sequence ID" value="NZ_JAUSQX010000001.1"/>
</dbReference>
<feature type="transmembrane region" description="Helical" evidence="1">
    <location>
        <begin position="90"/>
        <end position="113"/>
    </location>
</feature>
<sequence>MSTTSARPVPKPVALTLAAVVVVAYNTWMLSPALPGNSALMGYLSELAAKDQPWNWFYRAGDMMAAVAVCTVAALGWSAWQTWLGRWSRWMALSVGAIGAFTAIDAVFAMPCATTSDAACKARETANFFAPEFFIHTAASMAVGFAIAASLFVGCWATRERFVLALTAIILLAFAVTGILSWWPGRWHGAPQAVQVAFTSVWLAYLAWRLQWQVDENEPADLRKSEP</sequence>
<keyword evidence="1" id="KW-0472">Membrane</keyword>